<dbReference type="AlphaFoldDB" id="A0A5J6FIH6"/>
<dbReference type="OrthoDB" id="3636947at2"/>
<dbReference type="Proteomes" id="UP000326178">
    <property type="component" value="Chromosome"/>
</dbReference>
<dbReference type="RefSeq" id="WP_150490037.1">
    <property type="nucleotide sequence ID" value="NZ_BMUV01000002.1"/>
</dbReference>
<evidence type="ECO:0000256" key="1">
    <source>
        <dbReference type="SAM" id="MobiDB-lite"/>
    </source>
</evidence>
<sequence length="440" mass="46374">MRQKIVRLALVGGVVFLALLLLLATCGGGGGDGAGRDGKGGESRKPVKESAGPVTRLTVPPAYTADRGWEVVDAGPGYAVSHPTGVLAYLVRAPGQRYRLRTLDIPTGRAGWSGEAWRPPDPARFPKLLTLAKADRQFFVTWSYGRVGDDLAPARTLVSLDVYDAADGERLRAEVPWTGVPVVTASGPDILITDGRTTGALVDPLTGDVTGIPAAKPSYPEGCSACGQLTEVRGQTEKGLLFSGAREFWVRGGWFSRKVAPKGADPRSGVPTSVGPGRILVRWQLGKKAERAATHELWAVHDAANGKPVASVECHRPAIEPGSHPQAVFSPSGRYAVAGNLAFDLEAKEGFCFETEGGAARVTLASVTDDGTAYGAADARDAADALEGGGTPVEMSFVSGDVEPLPPNVRLPEMETSGTGVFTWTDRKDRLHLLGYPRTS</sequence>
<dbReference type="KEGG" id="snk:CP967_24560"/>
<reference evidence="2 3" key="1">
    <citation type="submission" date="2017-09" db="EMBL/GenBank/DDBJ databases">
        <authorList>
            <person name="Lee N."/>
            <person name="Cho B.-K."/>
        </authorList>
    </citation>
    <scope>NUCLEOTIDE SEQUENCE [LARGE SCALE GENOMIC DNA]</scope>
    <source>
        <strain evidence="2 3">ATCC 12769</strain>
    </source>
</reference>
<organism evidence="2 3">
    <name type="scientific">Streptomyces nitrosporeus</name>
    <dbReference type="NCBI Taxonomy" id="28894"/>
    <lineage>
        <taxon>Bacteria</taxon>
        <taxon>Bacillati</taxon>
        <taxon>Actinomycetota</taxon>
        <taxon>Actinomycetes</taxon>
        <taxon>Kitasatosporales</taxon>
        <taxon>Streptomycetaceae</taxon>
        <taxon>Streptomyces</taxon>
    </lineage>
</organism>
<feature type="region of interest" description="Disordered" evidence="1">
    <location>
        <begin position="31"/>
        <end position="53"/>
    </location>
</feature>
<gene>
    <name evidence="2" type="ORF">CP967_24560</name>
</gene>
<protein>
    <submittedName>
        <fullName evidence="2">Uncharacterized protein</fullName>
    </submittedName>
</protein>
<dbReference type="EMBL" id="CP023702">
    <property type="protein sequence ID" value="QEU74735.1"/>
    <property type="molecule type" value="Genomic_DNA"/>
</dbReference>
<keyword evidence="3" id="KW-1185">Reference proteome</keyword>
<proteinExistence type="predicted"/>
<feature type="compositionally biased region" description="Basic and acidic residues" evidence="1">
    <location>
        <begin position="34"/>
        <end position="48"/>
    </location>
</feature>
<evidence type="ECO:0000313" key="3">
    <source>
        <dbReference type="Proteomes" id="UP000326178"/>
    </source>
</evidence>
<name>A0A5J6FIH6_9ACTN</name>
<evidence type="ECO:0000313" key="2">
    <source>
        <dbReference type="EMBL" id="QEU74735.1"/>
    </source>
</evidence>
<accession>A0A5J6FIH6</accession>